<dbReference type="InterPro" id="IPR019819">
    <property type="entry name" value="Carboxylesterase_B_CS"/>
</dbReference>
<feature type="domain" description="Carboxylesterase type B" evidence="4">
    <location>
        <begin position="27"/>
        <end position="449"/>
    </location>
</feature>
<evidence type="ECO:0000313" key="5">
    <source>
        <dbReference type="EMBL" id="RSL84935.1"/>
    </source>
</evidence>
<evidence type="ECO:0000259" key="4">
    <source>
        <dbReference type="Pfam" id="PF00135"/>
    </source>
</evidence>
<sequence>MMASLLKLVTAALVLAEGTISAATRQPPTVQVKNGTYKGKYVASYNQDLFLGVPFAQPPVGSLRFQNPQPLNTTFKTRKATEYADSCVGYGNSAAWPHTLGEDCLTLNIVRPAKSGRGKNDKPLPVGVFIHGGGWSMDYSANGVYNLSFIVEESVKMGKPFLAVSVDYRLSFWGFMASKDVMDAGIANLGLKDQRIALHWIKENIAAFGGDVDKITIWGESAGGGNVGYQATAFGGKDEGLFHGIIAQSGADGTDMKNLTNPQKRYDTIVKAVGCDTKEDKIACLRDVPFDKLNATSALVPDFIPDYSSTLLEEGKFTKVPILLGTNADEGTLFGNWGLNTDEEVRSLIASNGPDAETTEILMALYPNVDAIGLPAAYRVRPDGPVGAQFKRVIALQTDQLFTSWRRRRTDAWSKHGATAYSYLFESPNTQNFEFFGTPHFTEIGYVFLQQDRSRLCQGPESSHSFINDLNPNNHGIRGVPKWPVYKAGGGYGENFYFNPNGSSVQPDTFRLAQTTFYGFCYEGAVWAVETLDARSC</sequence>
<name>A0A428S576_9HYPO</name>
<dbReference type="PROSITE" id="PS00941">
    <property type="entry name" value="CARBOXYLESTERASE_B_2"/>
    <property type="match status" value="1"/>
</dbReference>
<dbReference type="PROSITE" id="PS00122">
    <property type="entry name" value="CARBOXYLESTERASE_B_1"/>
    <property type="match status" value="1"/>
</dbReference>
<dbReference type="InterPro" id="IPR019826">
    <property type="entry name" value="Carboxylesterase_B_AS"/>
</dbReference>
<protein>
    <recommendedName>
        <fullName evidence="3">Carboxylic ester hydrolase</fullName>
        <ecNumber evidence="3">3.1.1.-</ecNumber>
    </recommendedName>
</protein>
<proteinExistence type="inferred from homology"/>
<comment type="caution">
    <text evidence="5">The sequence shown here is derived from an EMBL/GenBank/DDBJ whole genome shotgun (WGS) entry which is preliminary data.</text>
</comment>
<evidence type="ECO:0000313" key="6">
    <source>
        <dbReference type="Proteomes" id="UP000287144"/>
    </source>
</evidence>
<evidence type="ECO:0000256" key="3">
    <source>
        <dbReference type="RuleBase" id="RU361235"/>
    </source>
</evidence>
<dbReference type="EMBL" id="NKCK01000335">
    <property type="protein sequence ID" value="RSL84935.1"/>
    <property type="molecule type" value="Genomic_DNA"/>
</dbReference>
<evidence type="ECO:0000256" key="1">
    <source>
        <dbReference type="ARBA" id="ARBA00005964"/>
    </source>
</evidence>
<dbReference type="STRING" id="1325735.A0A428S576"/>
<dbReference type="InterPro" id="IPR002018">
    <property type="entry name" value="CarbesteraseB"/>
</dbReference>
<dbReference type="GO" id="GO:0016787">
    <property type="term" value="F:hydrolase activity"/>
    <property type="evidence" value="ECO:0007669"/>
    <property type="project" value="UniProtKB-KW"/>
</dbReference>
<evidence type="ECO:0000256" key="2">
    <source>
        <dbReference type="ARBA" id="ARBA00022801"/>
    </source>
</evidence>
<dbReference type="InterPro" id="IPR050309">
    <property type="entry name" value="Type-B_Carboxylest/Lipase"/>
</dbReference>
<dbReference type="Pfam" id="PF00135">
    <property type="entry name" value="COesterase"/>
    <property type="match status" value="1"/>
</dbReference>
<keyword evidence="2 3" id="KW-0378">Hydrolase</keyword>
<feature type="signal peptide" evidence="3">
    <location>
        <begin position="1"/>
        <end position="16"/>
    </location>
</feature>
<dbReference type="Gene3D" id="3.40.50.1820">
    <property type="entry name" value="alpha/beta hydrolase"/>
    <property type="match status" value="1"/>
</dbReference>
<reference evidence="5 6" key="1">
    <citation type="submission" date="2017-06" db="EMBL/GenBank/DDBJ databases">
        <title>Comparative genomic analysis of Ambrosia Fusariam Clade fungi.</title>
        <authorList>
            <person name="Stajich J.E."/>
            <person name="Carrillo J."/>
            <person name="Kijimoto T."/>
            <person name="Eskalen A."/>
            <person name="O'Donnell K."/>
            <person name="Kasson M."/>
        </authorList>
    </citation>
    <scope>NUCLEOTIDE SEQUENCE [LARGE SCALE GENOMIC DNA]</scope>
    <source>
        <strain evidence="5 6">NRRL62579</strain>
    </source>
</reference>
<accession>A0A428S576</accession>
<gene>
    <name evidence="5" type="ORF">CEP52_016295</name>
</gene>
<dbReference type="SUPFAM" id="SSF53474">
    <property type="entry name" value="alpha/beta-Hydrolases"/>
    <property type="match status" value="1"/>
</dbReference>
<keyword evidence="6" id="KW-1185">Reference proteome</keyword>
<dbReference type="InterPro" id="IPR029058">
    <property type="entry name" value="AB_hydrolase_fold"/>
</dbReference>
<dbReference type="AlphaFoldDB" id="A0A428S576"/>
<keyword evidence="3" id="KW-0732">Signal</keyword>
<comment type="similarity">
    <text evidence="1 3">Belongs to the type-B carboxylesterase/lipase family.</text>
</comment>
<organism evidence="5 6">
    <name type="scientific">Fusarium oligoseptatum</name>
    <dbReference type="NCBI Taxonomy" id="2604345"/>
    <lineage>
        <taxon>Eukaryota</taxon>
        <taxon>Fungi</taxon>
        <taxon>Dikarya</taxon>
        <taxon>Ascomycota</taxon>
        <taxon>Pezizomycotina</taxon>
        <taxon>Sordariomycetes</taxon>
        <taxon>Hypocreomycetidae</taxon>
        <taxon>Hypocreales</taxon>
        <taxon>Nectriaceae</taxon>
        <taxon>Fusarium</taxon>
        <taxon>Fusarium solani species complex</taxon>
    </lineage>
</organism>
<feature type="chain" id="PRO_5018823461" description="Carboxylic ester hydrolase" evidence="3">
    <location>
        <begin position="17"/>
        <end position="537"/>
    </location>
</feature>
<dbReference type="EC" id="3.1.1.-" evidence="3"/>
<dbReference type="PANTHER" id="PTHR11559">
    <property type="entry name" value="CARBOXYLESTERASE"/>
    <property type="match status" value="1"/>
</dbReference>
<dbReference type="Proteomes" id="UP000287144">
    <property type="component" value="Unassembled WGS sequence"/>
</dbReference>